<name>A0A8S8XF64_9PROT</name>
<comment type="caution">
    <text evidence="8">The sequence shown here is derived from an EMBL/GenBank/DDBJ whole genome shotgun (WGS) entry which is preliminary data.</text>
</comment>
<dbReference type="PROSITE" id="PS50949">
    <property type="entry name" value="HTH_GNTR"/>
    <property type="match status" value="1"/>
</dbReference>
<dbReference type="InterPro" id="IPR036388">
    <property type="entry name" value="WH-like_DNA-bd_sf"/>
</dbReference>
<keyword evidence="9" id="KW-1185">Reference proteome</keyword>
<dbReference type="Gene3D" id="1.10.10.10">
    <property type="entry name" value="Winged helix-like DNA-binding domain superfamily/Winged helix DNA-binding domain"/>
    <property type="match status" value="1"/>
</dbReference>
<proteinExistence type="inferred from homology"/>
<dbReference type="GO" id="GO:0030170">
    <property type="term" value="F:pyridoxal phosphate binding"/>
    <property type="evidence" value="ECO:0007669"/>
    <property type="project" value="InterPro"/>
</dbReference>
<dbReference type="PANTHER" id="PTHR46577:SF1">
    <property type="entry name" value="HTH-TYPE TRANSCRIPTIONAL REGULATORY PROTEIN GABR"/>
    <property type="match status" value="1"/>
</dbReference>
<protein>
    <submittedName>
        <fullName evidence="8">Transcriptional regulator</fullName>
    </submittedName>
</protein>
<dbReference type="Proteomes" id="UP000681075">
    <property type="component" value="Unassembled WGS sequence"/>
</dbReference>
<keyword evidence="4" id="KW-0238">DNA-binding</keyword>
<dbReference type="RefSeq" id="WP_420242832.1">
    <property type="nucleotide sequence ID" value="NZ_BOPV01000001.1"/>
</dbReference>
<dbReference type="GO" id="GO:0003677">
    <property type="term" value="F:DNA binding"/>
    <property type="evidence" value="ECO:0007669"/>
    <property type="project" value="UniProtKB-KW"/>
</dbReference>
<reference evidence="8" key="1">
    <citation type="submission" date="2021-02" db="EMBL/GenBank/DDBJ databases">
        <title>Genome sequence of Rhodospirillales sp. strain TMPK1 isolated from soil.</title>
        <authorList>
            <person name="Nakai R."/>
            <person name="Kusada H."/>
            <person name="Tamaki H."/>
        </authorList>
    </citation>
    <scope>NUCLEOTIDE SEQUENCE</scope>
    <source>
        <strain evidence="8">TMPK1</strain>
    </source>
</reference>
<gene>
    <name evidence="8" type="ORF">TMPK1_19570</name>
</gene>
<dbReference type="SUPFAM" id="SSF53383">
    <property type="entry name" value="PLP-dependent transferases"/>
    <property type="match status" value="1"/>
</dbReference>
<evidence type="ECO:0000256" key="3">
    <source>
        <dbReference type="ARBA" id="ARBA00023015"/>
    </source>
</evidence>
<evidence type="ECO:0000256" key="5">
    <source>
        <dbReference type="ARBA" id="ARBA00023163"/>
    </source>
</evidence>
<dbReference type="InterPro" id="IPR015421">
    <property type="entry name" value="PyrdxlP-dep_Trfase_major"/>
</dbReference>
<evidence type="ECO:0000313" key="8">
    <source>
        <dbReference type="EMBL" id="GIL39720.1"/>
    </source>
</evidence>
<comment type="similarity">
    <text evidence="1">In the C-terminal section; belongs to the class-I pyridoxal-phosphate-dependent aminotransferase family.</text>
</comment>
<keyword evidence="5" id="KW-0804">Transcription</keyword>
<dbReference type="AlphaFoldDB" id="A0A8S8XF64"/>
<sequence length="540" mass="57001">MIRTANPVRTAESDMRPHASQVPAAARGGLLRATESVVAERIERVGLDSEPRSGWSSASSFETDNSLLIANALTGLTRGAPLPQIARAFRGAILNGLVAPGAKMPAEATLADILGIAPRRAAAAYAKLCDEGLLVRDGRSWRVPLALAANEAARESSGDGIGRGEFARRVVAALEHSTPPSSLGLPLTPDDGPLDLFPLATWMRLHDRIAKLTGQSVLRAADYAGFRPLREVIADYARRTFGIDATADRTIIVRGPHRALSLVASALLEIGNEAWIETPGEPSHLAALAAAQARAVGVPGDDKGIVVADGEARAPAAKLAIVRPLDGARGSVMSPERWNALTTWSEQMRSWIIADHTRSEIRVARDAGDPAYNGNRVVQVGGFDGLMFPSLGCAWIIAPDSLVDPLLAMLRLWDEPVPMPTQATLAEYMGSPMHGLHLDRALAERSARLAAFQTGFDLGGGRPEQLLVPHSQGLRVMIPGIAQDRAVADACRAAGVGVQAISTRAAIGHETGLVAGFAGTPAKRTEAAAIKLARTLRQAD</sequence>
<dbReference type="InterPro" id="IPR015424">
    <property type="entry name" value="PyrdxlP-dep_Trfase"/>
</dbReference>
<evidence type="ECO:0000313" key="9">
    <source>
        <dbReference type="Proteomes" id="UP000681075"/>
    </source>
</evidence>
<dbReference type="EMBL" id="BOPV01000001">
    <property type="protein sequence ID" value="GIL39720.1"/>
    <property type="molecule type" value="Genomic_DNA"/>
</dbReference>
<dbReference type="Pfam" id="PF00155">
    <property type="entry name" value="Aminotran_1_2"/>
    <property type="match status" value="1"/>
</dbReference>
<dbReference type="InterPro" id="IPR000524">
    <property type="entry name" value="Tscrpt_reg_HTH_GntR"/>
</dbReference>
<evidence type="ECO:0000256" key="2">
    <source>
        <dbReference type="ARBA" id="ARBA00022898"/>
    </source>
</evidence>
<accession>A0A8S8XF64</accession>
<dbReference type="InterPro" id="IPR004839">
    <property type="entry name" value="Aminotransferase_I/II_large"/>
</dbReference>
<dbReference type="InterPro" id="IPR051446">
    <property type="entry name" value="HTH_trans_reg/aminotransferase"/>
</dbReference>
<feature type="domain" description="HTH gntR-type" evidence="7">
    <location>
        <begin position="79"/>
        <end position="146"/>
    </location>
</feature>
<feature type="region of interest" description="Disordered" evidence="6">
    <location>
        <begin position="1"/>
        <end position="23"/>
    </location>
</feature>
<evidence type="ECO:0000256" key="6">
    <source>
        <dbReference type="SAM" id="MobiDB-lite"/>
    </source>
</evidence>
<evidence type="ECO:0000259" key="7">
    <source>
        <dbReference type="PROSITE" id="PS50949"/>
    </source>
</evidence>
<dbReference type="GO" id="GO:0003700">
    <property type="term" value="F:DNA-binding transcription factor activity"/>
    <property type="evidence" value="ECO:0007669"/>
    <property type="project" value="InterPro"/>
</dbReference>
<organism evidence="8 9">
    <name type="scientific">Roseiterribacter gracilis</name>
    <dbReference type="NCBI Taxonomy" id="2812848"/>
    <lineage>
        <taxon>Bacteria</taxon>
        <taxon>Pseudomonadati</taxon>
        <taxon>Pseudomonadota</taxon>
        <taxon>Alphaproteobacteria</taxon>
        <taxon>Rhodospirillales</taxon>
        <taxon>Roseiterribacteraceae</taxon>
        <taxon>Roseiterribacter</taxon>
    </lineage>
</organism>
<dbReference type="SUPFAM" id="SSF46785">
    <property type="entry name" value="Winged helix' DNA-binding domain"/>
    <property type="match status" value="1"/>
</dbReference>
<evidence type="ECO:0000256" key="1">
    <source>
        <dbReference type="ARBA" id="ARBA00005384"/>
    </source>
</evidence>
<dbReference type="PANTHER" id="PTHR46577">
    <property type="entry name" value="HTH-TYPE TRANSCRIPTIONAL REGULATORY PROTEIN GABR"/>
    <property type="match status" value="1"/>
</dbReference>
<keyword evidence="3" id="KW-0805">Transcription regulation</keyword>
<evidence type="ECO:0000256" key="4">
    <source>
        <dbReference type="ARBA" id="ARBA00023125"/>
    </source>
</evidence>
<keyword evidence="2" id="KW-0663">Pyridoxal phosphate</keyword>
<dbReference type="Gene3D" id="3.40.640.10">
    <property type="entry name" value="Type I PLP-dependent aspartate aminotransferase-like (Major domain)"/>
    <property type="match status" value="1"/>
</dbReference>
<dbReference type="InterPro" id="IPR036390">
    <property type="entry name" value="WH_DNA-bd_sf"/>
</dbReference>